<dbReference type="GO" id="GO:0016539">
    <property type="term" value="P:intein-mediated protein splicing"/>
    <property type="evidence" value="ECO:0007669"/>
    <property type="project" value="InterPro"/>
</dbReference>
<feature type="chain" id="PRO_5022815773" evidence="1">
    <location>
        <begin position="22"/>
        <end position="310"/>
    </location>
</feature>
<sequence>MKKTFLPTLAVAFGIATQATAAWVPSHYRCAFDQLTSDQARGRQSWAKRWADADPYNISTGKDQRFWATVYDQDAQDALNLFNTHVYPVYVDPNAGYEPWRGPGALGTDTAALTGNQIDALNHLAKPVHVVMDGVCEPGCYTPDQKVLFQDGYVPIQKAQEAGTAELVTLSPDASFGNLRTMPNTVERYTLDRDPAQQDILVFRTRSGGSLSVTLEHPLVTAEGSMKKAKDFVAGEHLVRQDGTTDEITGIQQQAWFGKVYNLRPVTHDLTSNILVAEGYLNGSGRFQSEYVEELNRLILRVNVPDELIP</sequence>
<keyword evidence="1" id="KW-0732">Signal</keyword>
<dbReference type="AlphaFoldDB" id="A0A511HNG4"/>
<dbReference type="EMBL" id="BJVY01000061">
    <property type="protein sequence ID" value="GEL75132.1"/>
    <property type="molecule type" value="Genomic_DNA"/>
</dbReference>
<dbReference type="InterPro" id="IPR006141">
    <property type="entry name" value="Intein_N"/>
</dbReference>
<comment type="caution">
    <text evidence="2">The sequence shown here is derived from an EMBL/GenBank/DDBJ whole genome shotgun (WGS) entry which is preliminary data.</text>
</comment>
<feature type="signal peptide" evidence="1">
    <location>
        <begin position="1"/>
        <end position="21"/>
    </location>
</feature>
<gene>
    <name evidence="2" type="ORF">MVI01_69160</name>
    <name evidence="3" type="ORF">SAMN04488504_109140</name>
</gene>
<keyword evidence="4" id="KW-1185">Reference proteome</keyword>
<dbReference type="RefSeq" id="WP_090491935.1">
    <property type="nucleotide sequence ID" value="NZ_BJVY01000061.1"/>
</dbReference>
<dbReference type="EMBL" id="FNAJ01000009">
    <property type="protein sequence ID" value="SDE62385.1"/>
    <property type="molecule type" value="Genomic_DNA"/>
</dbReference>
<evidence type="ECO:0000313" key="4">
    <source>
        <dbReference type="Proteomes" id="UP000198717"/>
    </source>
</evidence>
<proteinExistence type="predicted"/>
<evidence type="ECO:0000313" key="5">
    <source>
        <dbReference type="Proteomes" id="UP000321224"/>
    </source>
</evidence>
<dbReference type="CDD" id="cd00081">
    <property type="entry name" value="Hint"/>
    <property type="match status" value="1"/>
</dbReference>
<evidence type="ECO:0000256" key="1">
    <source>
        <dbReference type="SAM" id="SignalP"/>
    </source>
</evidence>
<dbReference type="SUPFAM" id="SSF51294">
    <property type="entry name" value="Hedgehog/intein (Hint) domain"/>
    <property type="match status" value="1"/>
</dbReference>
<dbReference type="Proteomes" id="UP000321224">
    <property type="component" value="Unassembled WGS sequence"/>
</dbReference>
<reference evidence="2 5" key="2">
    <citation type="submission" date="2019-07" db="EMBL/GenBank/DDBJ databases">
        <title>Whole genome shotgun sequence of Myxococcus virescens NBRC 100334.</title>
        <authorList>
            <person name="Hosoyama A."/>
            <person name="Uohara A."/>
            <person name="Ohji S."/>
            <person name="Ichikawa N."/>
        </authorList>
    </citation>
    <scope>NUCLEOTIDE SEQUENCE [LARGE SCALE GENOMIC DNA]</scope>
    <source>
        <strain evidence="2 5">NBRC 100334</strain>
    </source>
</reference>
<reference evidence="3 4" key="1">
    <citation type="submission" date="2016-10" db="EMBL/GenBank/DDBJ databases">
        <authorList>
            <person name="Varghese N."/>
            <person name="Submissions S."/>
        </authorList>
    </citation>
    <scope>NUCLEOTIDE SEQUENCE [LARGE SCALE GENOMIC DNA]</scope>
    <source>
        <strain evidence="3 4">DSM 2260</strain>
    </source>
</reference>
<dbReference type="Gene3D" id="2.170.16.10">
    <property type="entry name" value="Hedgehog/Intein (Hint) domain"/>
    <property type="match status" value="1"/>
</dbReference>
<name>A0A511HNG4_9BACT</name>
<dbReference type="PROSITE" id="PS50817">
    <property type="entry name" value="INTEIN_N_TER"/>
    <property type="match status" value="1"/>
</dbReference>
<dbReference type="Proteomes" id="UP000198717">
    <property type="component" value="Unassembled WGS sequence"/>
</dbReference>
<protein>
    <submittedName>
        <fullName evidence="3">Intein N-terminal splicing region</fullName>
    </submittedName>
</protein>
<organism evidence="2 5">
    <name type="scientific">Myxococcus virescens</name>
    <dbReference type="NCBI Taxonomy" id="83456"/>
    <lineage>
        <taxon>Bacteria</taxon>
        <taxon>Pseudomonadati</taxon>
        <taxon>Myxococcota</taxon>
        <taxon>Myxococcia</taxon>
        <taxon>Myxococcales</taxon>
        <taxon>Cystobacterineae</taxon>
        <taxon>Myxococcaceae</taxon>
        <taxon>Myxococcus</taxon>
    </lineage>
</organism>
<dbReference type="InterPro" id="IPR036844">
    <property type="entry name" value="Hint_dom_sf"/>
</dbReference>
<evidence type="ECO:0000313" key="2">
    <source>
        <dbReference type="EMBL" id="GEL75132.1"/>
    </source>
</evidence>
<evidence type="ECO:0000313" key="3">
    <source>
        <dbReference type="EMBL" id="SDE62385.1"/>
    </source>
</evidence>
<accession>A0A511HNG4</accession>